<gene>
    <name evidence="4" type="ORF">FF098_000115</name>
    <name evidence="3" type="ORF">GCM10011355_00230</name>
</gene>
<reference evidence="4 6" key="2">
    <citation type="submission" date="2020-02" db="EMBL/GenBank/DDBJ databases">
        <title>Genome sequence of Parvularcula flava strain NH6-79.</title>
        <authorList>
            <person name="Abdul Karim M.H."/>
            <person name="Lam M.Q."/>
            <person name="Chen S.J."/>
            <person name="Yahya A."/>
            <person name="Shahir S."/>
            <person name="Shamsir M.S."/>
            <person name="Chong C.S."/>
        </authorList>
    </citation>
    <scope>NUCLEOTIDE SEQUENCE [LARGE SCALE GENOMIC DNA]</scope>
    <source>
        <strain evidence="4 6">NH6-79</strain>
    </source>
</reference>
<organism evidence="3 5">
    <name type="scientific">Aquisalinus luteolus</name>
    <dbReference type="NCBI Taxonomy" id="1566827"/>
    <lineage>
        <taxon>Bacteria</taxon>
        <taxon>Pseudomonadati</taxon>
        <taxon>Pseudomonadota</taxon>
        <taxon>Alphaproteobacteria</taxon>
        <taxon>Parvularculales</taxon>
        <taxon>Parvularculaceae</taxon>
        <taxon>Aquisalinus</taxon>
    </lineage>
</organism>
<reference evidence="3" key="1">
    <citation type="journal article" date="2014" name="Int. J. Syst. Evol. Microbiol.">
        <title>Complete genome sequence of Corynebacterium casei LMG S-19264T (=DSM 44701T), isolated from a smear-ripened cheese.</title>
        <authorList>
            <consortium name="US DOE Joint Genome Institute (JGI-PGF)"/>
            <person name="Walter F."/>
            <person name="Albersmeier A."/>
            <person name="Kalinowski J."/>
            <person name="Ruckert C."/>
        </authorList>
    </citation>
    <scope>NUCLEOTIDE SEQUENCE</scope>
    <source>
        <strain evidence="3">CGMCC 1.14984</strain>
    </source>
</reference>
<feature type="binding site" evidence="2">
    <location>
        <position position="339"/>
    </location>
    <ligand>
        <name>FAD</name>
        <dbReference type="ChEBI" id="CHEBI:57692"/>
    </ligand>
</feature>
<dbReference type="GO" id="GO:0000166">
    <property type="term" value="F:nucleotide binding"/>
    <property type="evidence" value="ECO:0007669"/>
    <property type="project" value="UniProtKB-KW"/>
</dbReference>
<keyword evidence="2" id="KW-0285">Flavoprotein</keyword>
<evidence type="ECO:0000313" key="4">
    <source>
        <dbReference type="EMBL" id="NHK26305.1"/>
    </source>
</evidence>
<dbReference type="AlphaFoldDB" id="A0A8J3ENV9"/>
<evidence type="ECO:0000313" key="5">
    <source>
        <dbReference type="Proteomes" id="UP000621856"/>
    </source>
</evidence>
<dbReference type="GO" id="GO:0004497">
    <property type="term" value="F:monooxygenase activity"/>
    <property type="evidence" value="ECO:0007669"/>
    <property type="project" value="InterPro"/>
</dbReference>
<dbReference type="Gene3D" id="3.50.50.60">
    <property type="entry name" value="FAD/NAD(P)-binding domain"/>
    <property type="match status" value="1"/>
</dbReference>
<dbReference type="Proteomes" id="UP000621856">
    <property type="component" value="Unassembled WGS sequence"/>
</dbReference>
<feature type="active site" evidence="1">
    <location>
        <position position="79"/>
    </location>
</feature>
<feature type="binding site" evidence="2">
    <location>
        <position position="352"/>
    </location>
    <ligand>
        <name>FAD</name>
        <dbReference type="ChEBI" id="CHEBI:57692"/>
    </ligand>
</feature>
<dbReference type="PANTHER" id="PTHR43747">
    <property type="entry name" value="FAD-BINDING PROTEIN"/>
    <property type="match status" value="1"/>
</dbReference>
<dbReference type="Pfam" id="PF04820">
    <property type="entry name" value="Trp_halogenase"/>
    <property type="match status" value="1"/>
</dbReference>
<dbReference type="RefSeq" id="WP_155135609.1">
    <property type="nucleotide sequence ID" value="NZ_BMGZ01000001.1"/>
</dbReference>
<dbReference type="InterPro" id="IPR033856">
    <property type="entry name" value="Trp_halogen"/>
</dbReference>
<keyword evidence="2" id="KW-0274">FAD</keyword>
<evidence type="ECO:0000256" key="1">
    <source>
        <dbReference type="PIRSR" id="PIRSR011396-1"/>
    </source>
</evidence>
<reference evidence="3" key="3">
    <citation type="submission" date="2020-09" db="EMBL/GenBank/DDBJ databases">
        <authorList>
            <person name="Sun Q."/>
            <person name="Zhou Y."/>
        </authorList>
    </citation>
    <scope>NUCLEOTIDE SEQUENCE</scope>
    <source>
        <strain evidence="3">CGMCC 1.14984</strain>
    </source>
</reference>
<protein>
    <submittedName>
        <fullName evidence="4">Tryptophan 7-halogenase</fullName>
    </submittedName>
    <submittedName>
        <fullName evidence="3">Tryptophan halogenase</fullName>
    </submittedName>
</protein>
<dbReference type="InterPro" id="IPR036188">
    <property type="entry name" value="FAD/NAD-bd_sf"/>
</dbReference>
<feature type="binding site" evidence="2">
    <location>
        <position position="348"/>
    </location>
    <ligand>
        <name>L-tryptophan</name>
        <dbReference type="ChEBI" id="CHEBI:57912"/>
    </ligand>
</feature>
<dbReference type="PANTHER" id="PTHR43747:SF4">
    <property type="entry name" value="FLAVIN-DEPENDENT TRYPTOPHAN HALOGENASE"/>
    <property type="match status" value="1"/>
</dbReference>
<dbReference type="InterPro" id="IPR006905">
    <property type="entry name" value="Flavin_halogenase"/>
</dbReference>
<dbReference type="EMBL" id="VCJR02000001">
    <property type="protein sequence ID" value="NHK26305.1"/>
    <property type="molecule type" value="Genomic_DNA"/>
</dbReference>
<evidence type="ECO:0000313" key="3">
    <source>
        <dbReference type="EMBL" id="GGH91929.1"/>
    </source>
</evidence>
<keyword evidence="6" id="KW-1185">Reference proteome</keyword>
<dbReference type="Proteomes" id="UP000818603">
    <property type="component" value="Unassembled WGS sequence"/>
</dbReference>
<dbReference type="InterPro" id="IPR050816">
    <property type="entry name" value="Flavin-dep_Halogenase_NPB"/>
</dbReference>
<proteinExistence type="predicted"/>
<dbReference type="SUPFAM" id="SSF51905">
    <property type="entry name" value="FAD/NAD(P)-binding domain"/>
    <property type="match status" value="1"/>
</dbReference>
<feature type="binding site" evidence="2">
    <location>
        <position position="79"/>
    </location>
    <ligand>
        <name>7-chloro-L-tryptophan</name>
        <dbReference type="ChEBI" id="CHEBI:58713"/>
    </ligand>
</feature>
<evidence type="ECO:0000256" key="2">
    <source>
        <dbReference type="PIRSR" id="PIRSR011396-2"/>
    </source>
</evidence>
<evidence type="ECO:0000313" key="6">
    <source>
        <dbReference type="Proteomes" id="UP000818603"/>
    </source>
</evidence>
<name>A0A8J3ENV9_9PROT</name>
<comment type="caution">
    <text evidence="3">The sequence shown here is derived from an EMBL/GenBank/DDBJ whole genome shotgun (WGS) entry which is preliminary data.</text>
</comment>
<sequence length="518" mass="58125">MSKSVLIVGGGTAGWISAAYMARMLSADTPGGVSITLVESDEIGILGVGEGTFPIIRKTMGRIGLDESDLIRHADATFKQGIRFRNWKTNPADDPTDSYFHPFQVMSQHTDMDLLPYWLLGVAGDRPWAEVCTVQERVVDAMLAPKLITHPNYDAPLNYAYHFDAGKLAMVVRQRAEAMGVKRLVDTIDDVTLDENGAIASVTARVHGELKADLYIDCTGFRARLIGQAMGQEFTSYREQLFCNRAVTMQVPYERPDVPIPSCTYTTAQDAGWIWDIGLHARRGVGYVYSSDHCTDDEALATLQRYVGAAAQELPHRNLKFEAGFREVQWHKNCVGIGLSGGFVEPLEATGISFAEIAALILCNLFPWSGDYERSAQQFNAIMKKRFLHVIDFIKLHYYLSERTDTDFWRDNRADSSVSDYLVGKLEQWRHRPPTFLDIDAGVDIFDENSWQYILYGMGFKTDIGARAGALRFYDDARREFESIRRQSQNAMSAVPTHRDLVSEVVANGFRPKARARA</sequence>
<dbReference type="EMBL" id="BMGZ01000001">
    <property type="protein sequence ID" value="GGH91929.1"/>
    <property type="molecule type" value="Genomic_DNA"/>
</dbReference>
<keyword evidence="2" id="KW-0547">Nucleotide-binding</keyword>
<dbReference type="PIRSF" id="PIRSF011396">
    <property type="entry name" value="Trp_halogenase"/>
    <property type="match status" value="1"/>
</dbReference>
<accession>A0A8J3ENV9</accession>
<feature type="binding site" evidence="2">
    <location>
        <begin position="10"/>
        <end position="13"/>
    </location>
    <ligand>
        <name>FAD</name>
        <dbReference type="ChEBI" id="CHEBI:57692"/>
    </ligand>
</feature>